<evidence type="ECO:0000256" key="5">
    <source>
        <dbReference type="ARBA" id="ARBA00023242"/>
    </source>
</evidence>
<evidence type="ECO:0000256" key="7">
    <source>
        <dbReference type="SAM" id="MobiDB-lite"/>
    </source>
</evidence>
<evidence type="ECO:0000313" key="11">
    <source>
        <dbReference type="Proteomes" id="UP000289340"/>
    </source>
</evidence>
<feature type="compositionally biased region" description="Polar residues" evidence="7">
    <location>
        <begin position="163"/>
        <end position="175"/>
    </location>
</feature>
<dbReference type="PANTHER" id="PTHR46665">
    <property type="entry name" value="TRANSCRIPTION FACTOR BHLH041-RELATED-RELATED"/>
    <property type="match status" value="1"/>
</dbReference>
<evidence type="ECO:0000313" key="10">
    <source>
        <dbReference type="EMBL" id="RZB64992.1"/>
    </source>
</evidence>
<dbReference type="EMBL" id="KN652399">
    <property type="protein sequence ID" value="KHN28849.1"/>
    <property type="molecule type" value="Genomic_DNA"/>
</dbReference>
<comment type="subcellular location">
    <subcellularLocation>
        <location evidence="1">Nucleus</location>
    </subcellularLocation>
</comment>
<dbReference type="GO" id="GO:0005634">
    <property type="term" value="C:nucleus"/>
    <property type="evidence" value="ECO:0007669"/>
    <property type="project" value="UniProtKB-SubCell"/>
</dbReference>
<dbReference type="PROSITE" id="PS50888">
    <property type="entry name" value="BHLH"/>
    <property type="match status" value="1"/>
</dbReference>
<dbReference type="Pfam" id="PF23132">
    <property type="entry name" value="DUF7049"/>
    <property type="match status" value="1"/>
</dbReference>
<dbReference type="InterPro" id="IPR036638">
    <property type="entry name" value="HLH_DNA-bd_sf"/>
</dbReference>
<gene>
    <name evidence="10" type="ORF">D0Y65_041165</name>
    <name evidence="9" type="ORF">glysoja_033904</name>
</gene>
<keyword evidence="11" id="KW-1185">Reference proteome</keyword>
<dbReference type="GO" id="GO:0046983">
    <property type="term" value="F:protein dimerization activity"/>
    <property type="evidence" value="ECO:0007669"/>
    <property type="project" value="InterPro"/>
</dbReference>
<evidence type="ECO:0000256" key="1">
    <source>
        <dbReference type="ARBA" id="ARBA00004123"/>
    </source>
</evidence>
<sequence>MHPMESVFSLSVAARTDFIQFLVQSLGCSYICLWAYDSISPNRLSFLDGIYNVRNNQASSSLGSVQAQQLFSQFRTLTFDVNDDRVPGLAFRNQRPYLELQQLELLRLASTEIQIQFFQEARIKTAVFMGCNKGEIELGFLNMSQVDIQTALRSLFPEDFSTRVQSQQIDQNPPTSSSSSLRSISTGSPEYSSLIFSIPGTSQPHFPPETLGASSSRVVPTMQPVPNSPHQRAIDIQALTEVPSLTQFPTPETEHDAIMRAILHVISPTTSHHHEQQHHQNLPYSNNSLPVVRPDASAFQRYRQDLGSNMASNFRRQSLMKRSLVFFRNMNFMRMRERVQATSRPTNTQLHHMISERRRREKLNENFQALRALLPPGTKKDKASILIAAKETLRSLMTEVDKLSNRNQGLTSLLPAKESTAEETKVASLSPNERLSVRISHVPESSTSEERMVELQVNVRGQVSQTDLLIRLLKFLKLAHHVSLVSMDANTHIAEGNNALHQLTFRLRIIQGSEWDESAFEEAVRRVVADLAQYQMDQ</sequence>
<dbReference type="PANTHER" id="PTHR46665:SF1">
    <property type="entry name" value="SPERMATOGENESIS- AND OOGENESIS-SPECIFIC BASIC HELIX-LOOP-HELIX-CONTAINING PROTEIN 1"/>
    <property type="match status" value="1"/>
</dbReference>
<dbReference type="Proteomes" id="UP000053555">
    <property type="component" value="Unassembled WGS sequence"/>
</dbReference>
<evidence type="ECO:0000313" key="9">
    <source>
        <dbReference type="EMBL" id="KHN28849.1"/>
    </source>
</evidence>
<dbReference type="Gramene" id="XM_028346811.1">
    <property type="protein sequence ID" value="XP_028202612.1"/>
    <property type="gene ID" value="LOC114386769"/>
</dbReference>
<feature type="domain" description="BHLH" evidence="8">
    <location>
        <begin position="347"/>
        <end position="396"/>
    </location>
</feature>
<feature type="region of interest" description="Disordered" evidence="7">
    <location>
        <begin position="163"/>
        <end position="186"/>
    </location>
</feature>
<dbReference type="Pfam" id="PF23133">
    <property type="entry name" value="DUF7050"/>
    <property type="match status" value="1"/>
</dbReference>
<keyword evidence="4" id="KW-0804">Transcription</keyword>
<evidence type="ECO:0000256" key="4">
    <source>
        <dbReference type="ARBA" id="ARBA00023163"/>
    </source>
</evidence>
<evidence type="ECO:0000256" key="6">
    <source>
        <dbReference type="SAM" id="Coils"/>
    </source>
</evidence>
<name>A0A0B2R9N5_GLYSO</name>
<proteinExistence type="predicted"/>
<evidence type="ECO:0000256" key="3">
    <source>
        <dbReference type="ARBA" id="ARBA00023125"/>
    </source>
</evidence>
<reference evidence="10 11" key="2">
    <citation type="submission" date="2018-09" db="EMBL/GenBank/DDBJ databases">
        <title>A high-quality reference genome of wild soybean provides a powerful tool to mine soybean genomes.</title>
        <authorList>
            <person name="Xie M."/>
            <person name="Chung C.Y.L."/>
            <person name="Li M.-W."/>
            <person name="Wong F.-L."/>
            <person name="Chan T.-F."/>
            <person name="Lam H.-M."/>
        </authorList>
    </citation>
    <scope>NUCLEOTIDE SEQUENCE [LARGE SCALE GENOMIC DNA]</scope>
    <source>
        <strain evidence="11">cv. W05</strain>
        <tissue evidence="10">Hypocotyl of etiolated seedlings</tissue>
    </source>
</reference>
<reference evidence="9" key="1">
    <citation type="submission" date="2014-07" db="EMBL/GenBank/DDBJ databases">
        <title>Identification of a novel salt tolerance gene in wild soybean by whole-genome sequencing.</title>
        <authorList>
            <person name="Lam H.-M."/>
            <person name="Qi X."/>
            <person name="Li M.-W."/>
            <person name="Liu X."/>
            <person name="Xie M."/>
            <person name="Ni M."/>
            <person name="Xu X."/>
        </authorList>
    </citation>
    <scope>NUCLEOTIDE SEQUENCE [LARGE SCALE GENOMIC DNA]</scope>
    <source>
        <tissue evidence="9">Root</tissue>
    </source>
</reference>
<accession>A0A0B2R9N5</accession>
<dbReference type="SUPFAM" id="SSF47459">
    <property type="entry name" value="HLH, helix-loop-helix DNA-binding domain"/>
    <property type="match status" value="1"/>
</dbReference>
<keyword evidence="3" id="KW-0238">DNA-binding</keyword>
<evidence type="ECO:0000259" key="8">
    <source>
        <dbReference type="PROSITE" id="PS50888"/>
    </source>
</evidence>
<dbReference type="SMART" id="SM00353">
    <property type="entry name" value="HLH"/>
    <property type="match status" value="1"/>
</dbReference>
<protein>
    <submittedName>
        <fullName evidence="9 10">Putative transcription factor bHLH041</fullName>
    </submittedName>
</protein>
<keyword evidence="6" id="KW-0175">Coiled coil</keyword>
<dbReference type="InterPro" id="IPR044658">
    <property type="entry name" value="bHLH92/bHLH041-like"/>
</dbReference>
<keyword evidence="5" id="KW-0539">Nucleus</keyword>
<dbReference type="AlphaFoldDB" id="A0A0B2R9N5"/>
<dbReference type="EMBL" id="QZWG01000015">
    <property type="protein sequence ID" value="RZB64992.1"/>
    <property type="molecule type" value="Genomic_DNA"/>
</dbReference>
<feature type="region of interest" description="Disordered" evidence="7">
    <location>
        <begin position="269"/>
        <end position="289"/>
    </location>
</feature>
<dbReference type="InterPro" id="IPR055477">
    <property type="entry name" value="DUF7049"/>
</dbReference>
<dbReference type="InterPro" id="IPR011598">
    <property type="entry name" value="bHLH_dom"/>
</dbReference>
<dbReference type="Proteomes" id="UP000289340">
    <property type="component" value="Chromosome 15"/>
</dbReference>
<keyword evidence="2" id="KW-0805">Transcription regulation</keyword>
<dbReference type="CDD" id="cd11393">
    <property type="entry name" value="bHLH_AtbHLH_like"/>
    <property type="match status" value="1"/>
</dbReference>
<dbReference type="GO" id="GO:0003677">
    <property type="term" value="F:DNA binding"/>
    <property type="evidence" value="ECO:0007669"/>
    <property type="project" value="UniProtKB-KW"/>
</dbReference>
<dbReference type="Pfam" id="PF00010">
    <property type="entry name" value="HLH"/>
    <property type="match status" value="1"/>
</dbReference>
<evidence type="ECO:0000256" key="2">
    <source>
        <dbReference type="ARBA" id="ARBA00023015"/>
    </source>
</evidence>
<organism evidence="9">
    <name type="scientific">Glycine soja</name>
    <name type="common">Wild soybean</name>
    <dbReference type="NCBI Taxonomy" id="3848"/>
    <lineage>
        <taxon>Eukaryota</taxon>
        <taxon>Viridiplantae</taxon>
        <taxon>Streptophyta</taxon>
        <taxon>Embryophyta</taxon>
        <taxon>Tracheophyta</taxon>
        <taxon>Spermatophyta</taxon>
        <taxon>Magnoliopsida</taxon>
        <taxon>eudicotyledons</taxon>
        <taxon>Gunneridae</taxon>
        <taxon>Pentapetalae</taxon>
        <taxon>rosids</taxon>
        <taxon>fabids</taxon>
        <taxon>Fabales</taxon>
        <taxon>Fabaceae</taxon>
        <taxon>Papilionoideae</taxon>
        <taxon>50 kb inversion clade</taxon>
        <taxon>NPAAA clade</taxon>
        <taxon>indigoferoid/millettioid clade</taxon>
        <taxon>Phaseoleae</taxon>
        <taxon>Glycine</taxon>
        <taxon>Glycine subgen. Soja</taxon>
    </lineage>
</organism>
<dbReference type="Gene3D" id="4.10.280.10">
    <property type="entry name" value="Helix-loop-helix DNA-binding domain"/>
    <property type="match status" value="1"/>
</dbReference>
<dbReference type="InterPro" id="IPR055478">
    <property type="entry name" value="DUF7050"/>
</dbReference>
<dbReference type="InterPro" id="IPR045239">
    <property type="entry name" value="bHLH95_bHLH"/>
</dbReference>
<feature type="coiled-coil region" evidence="6">
    <location>
        <begin position="353"/>
        <end position="413"/>
    </location>
</feature>
<feature type="compositionally biased region" description="Low complexity" evidence="7">
    <location>
        <begin position="176"/>
        <end position="186"/>
    </location>
</feature>